<dbReference type="AlphaFoldDB" id="B4DBP9"/>
<proteinExistence type="predicted"/>
<reference evidence="1 2" key="1">
    <citation type="journal article" date="2011" name="J. Bacteriol.">
        <title>Genome sequence of Chthoniobacter flavus Ellin428, an aerobic heterotrophic soil bacterium.</title>
        <authorList>
            <person name="Kant R."/>
            <person name="van Passel M.W."/>
            <person name="Palva A."/>
            <person name="Lucas S."/>
            <person name="Lapidus A."/>
            <person name="Glavina Del Rio T."/>
            <person name="Dalin E."/>
            <person name="Tice H."/>
            <person name="Bruce D."/>
            <person name="Goodwin L."/>
            <person name="Pitluck S."/>
            <person name="Larimer F.W."/>
            <person name="Land M.L."/>
            <person name="Hauser L."/>
            <person name="Sangwan P."/>
            <person name="de Vos W.M."/>
            <person name="Janssen P.H."/>
            <person name="Smidt H."/>
        </authorList>
    </citation>
    <scope>NUCLEOTIDE SEQUENCE [LARGE SCALE GENOMIC DNA]</scope>
    <source>
        <strain evidence="1 2">Ellin428</strain>
    </source>
</reference>
<organism evidence="1 2">
    <name type="scientific">Chthoniobacter flavus Ellin428</name>
    <dbReference type="NCBI Taxonomy" id="497964"/>
    <lineage>
        <taxon>Bacteria</taxon>
        <taxon>Pseudomonadati</taxon>
        <taxon>Verrucomicrobiota</taxon>
        <taxon>Spartobacteria</taxon>
        <taxon>Chthoniobacterales</taxon>
        <taxon>Chthoniobacteraceae</taxon>
        <taxon>Chthoniobacter</taxon>
    </lineage>
</organism>
<dbReference type="EMBL" id="ABVL01000039">
    <property type="protein sequence ID" value="EDY16151.1"/>
    <property type="molecule type" value="Genomic_DNA"/>
</dbReference>
<dbReference type="Proteomes" id="UP000005824">
    <property type="component" value="Unassembled WGS sequence"/>
</dbReference>
<name>B4DBP9_9BACT</name>
<keyword evidence="2" id="KW-1185">Reference proteome</keyword>
<comment type="caution">
    <text evidence="1">The sequence shown here is derived from an EMBL/GenBank/DDBJ whole genome shotgun (WGS) entry which is preliminary data.</text>
</comment>
<evidence type="ECO:0000313" key="1">
    <source>
        <dbReference type="EMBL" id="EDY16151.1"/>
    </source>
</evidence>
<dbReference type="STRING" id="497964.CfE428DRAFT_6340"/>
<dbReference type="InParanoid" id="B4DBP9"/>
<sequence length="186" mass="21240">MSKACVDRFPVRCFNRVREDGCAISIRNAPATVAPLGKSSGFSARFFRTVWNEDFRLLGATARFRTVCPIYRDKTVRNVRRTVWTRRTVFSARFENRAENVLLAASKPCGKWETRKRRNVRRARRGRVEKLVQPRPTLPSPANFLDSPRRKGGFRNELRASASRVMAKPQTTVPKKITCPPADAFA</sequence>
<protein>
    <submittedName>
        <fullName evidence="1">Uncharacterized protein</fullName>
    </submittedName>
</protein>
<accession>B4DBP9</accession>
<gene>
    <name evidence="1" type="ORF">CfE428DRAFT_6340</name>
</gene>
<evidence type="ECO:0000313" key="2">
    <source>
        <dbReference type="Proteomes" id="UP000005824"/>
    </source>
</evidence>